<organism evidence="3 4">
    <name type="scientific">Bosea caraganae</name>
    <dbReference type="NCBI Taxonomy" id="2763117"/>
    <lineage>
        <taxon>Bacteria</taxon>
        <taxon>Pseudomonadati</taxon>
        <taxon>Pseudomonadota</taxon>
        <taxon>Alphaproteobacteria</taxon>
        <taxon>Hyphomicrobiales</taxon>
        <taxon>Boseaceae</taxon>
        <taxon>Bosea</taxon>
    </lineage>
</organism>
<dbReference type="SMART" id="SM00422">
    <property type="entry name" value="HTH_MERR"/>
    <property type="match status" value="1"/>
</dbReference>
<proteinExistence type="predicted"/>
<keyword evidence="4" id="KW-1185">Reference proteome</keyword>
<dbReference type="SUPFAM" id="SSF46955">
    <property type="entry name" value="Putative DNA-binding domain"/>
    <property type="match status" value="1"/>
</dbReference>
<dbReference type="RefSeq" id="WP_114832657.1">
    <property type="nucleotide sequence ID" value="NZ_QQTO01000041.1"/>
</dbReference>
<dbReference type="AlphaFoldDB" id="A0A370KXN8"/>
<evidence type="ECO:0000313" key="4">
    <source>
        <dbReference type="Proteomes" id="UP000255207"/>
    </source>
</evidence>
<dbReference type="InterPro" id="IPR047057">
    <property type="entry name" value="MerR_fam"/>
</dbReference>
<protein>
    <submittedName>
        <fullName evidence="3">MerR family transcriptional regulator</fullName>
    </submittedName>
</protein>
<comment type="caution">
    <text evidence="3">The sequence shown here is derived from an EMBL/GenBank/DDBJ whole genome shotgun (WGS) entry which is preliminary data.</text>
</comment>
<dbReference type="InterPro" id="IPR009061">
    <property type="entry name" value="DNA-bd_dom_put_sf"/>
</dbReference>
<evidence type="ECO:0000256" key="1">
    <source>
        <dbReference type="ARBA" id="ARBA00023125"/>
    </source>
</evidence>
<evidence type="ECO:0000259" key="2">
    <source>
        <dbReference type="PROSITE" id="PS50937"/>
    </source>
</evidence>
<dbReference type="Gene3D" id="1.10.1660.10">
    <property type="match status" value="1"/>
</dbReference>
<name>A0A370KXN8_9HYPH</name>
<dbReference type="PANTHER" id="PTHR30204:SF58">
    <property type="entry name" value="HTH-TYPE TRANSCRIPTIONAL REGULATOR YFMP"/>
    <property type="match status" value="1"/>
</dbReference>
<dbReference type="Proteomes" id="UP000255207">
    <property type="component" value="Unassembled WGS sequence"/>
</dbReference>
<gene>
    <name evidence="3" type="ORF">DWE98_27955</name>
</gene>
<keyword evidence="1" id="KW-0238">DNA-binding</keyword>
<dbReference type="OrthoDB" id="9803659at2"/>
<dbReference type="GO" id="GO:0003677">
    <property type="term" value="F:DNA binding"/>
    <property type="evidence" value="ECO:0007669"/>
    <property type="project" value="UniProtKB-KW"/>
</dbReference>
<evidence type="ECO:0000313" key="3">
    <source>
        <dbReference type="EMBL" id="RDJ19765.1"/>
    </source>
</evidence>
<dbReference type="Pfam" id="PF13411">
    <property type="entry name" value="MerR_1"/>
    <property type="match status" value="1"/>
</dbReference>
<reference evidence="4" key="1">
    <citation type="submission" date="2018-07" db="EMBL/GenBank/DDBJ databases">
        <authorList>
            <person name="Safronova V.I."/>
            <person name="Chirak E.R."/>
            <person name="Sazanova A.L."/>
        </authorList>
    </citation>
    <scope>NUCLEOTIDE SEQUENCE [LARGE SCALE GENOMIC DNA]</scope>
    <source>
        <strain evidence="4">RCAM04685</strain>
    </source>
</reference>
<dbReference type="PANTHER" id="PTHR30204">
    <property type="entry name" value="REDOX-CYCLING DRUG-SENSING TRANSCRIPTIONAL ACTIVATOR SOXR"/>
    <property type="match status" value="1"/>
</dbReference>
<dbReference type="EMBL" id="QQTP01000028">
    <property type="protein sequence ID" value="RDJ19765.1"/>
    <property type="molecule type" value="Genomic_DNA"/>
</dbReference>
<dbReference type="InterPro" id="IPR000551">
    <property type="entry name" value="MerR-type_HTH_dom"/>
</dbReference>
<dbReference type="PROSITE" id="PS50937">
    <property type="entry name" value="HTH_MERR_2"/>
    <property type="match status" value="1"/>
</dbReference>
<sequence length="161" mass="17744">MNERSLKAILSDSAAYLESAEASEYGAEGHAGKNQAPKSTISDLARDFGVTFRALRFYESRGLLSPTRDGVQRIYSPADRARLALILKGKQLGFTLNEIYAMVAEEKLADTRADRNAATLAGLHLTHRQIAEQLELLRNQQRDVAVAIAELEVAFQRVRAG</sequence>
<feature type="domain" description="HTH merR-type" evidence="2">
    <location>
        <begin position="40"/>
        <end position="105"/>
    </location>
</feature>
<dbReference type="GO" id="GO:0003700">
    <property type="term" value="F:DNA-binding transcription factor activity"/>
    <property type="evidence" value="ECO:0007669"/>
    <property type="project" value="InterPro"/>
</dbReference>
<accession>A0A370KXN8</accession>